<dbReference type="GO" id="GO:0005634">
    <property type="term" value="C:nucleus"/>
    <property type="evidence" value="ECO:0007669"/>
    <property type="project" value="TreeGrafter"/>
</dbReference>
<dbReference type="KEGG" id="pco:PHACADRAFT_248200"/>
<dbReference type="GO" id="GO:0045145">
    <property type="term" value="F:single-stranded DNA 5'-3' DNA exonuclease activity"/>
    <property type="evidence" value="ECO:0007669"/>
    <property type="project" value="InterPro"/>
</dbReference>
<feature type="compositionally biased region" description="Basic and acidic residues" evidence="2">
    <location>
        <begin position="176"/>
        <end position="185"/>
    </location>
</feature>
<reference evidence="3 4" key="1">
    <citation type="journal article" date="2012" name="BMC Genomics">
        <title>Comparative genomics of the white-rot fungi, Phanerochaete carnosa and P. chrysosporium, to elucidate the genetic basis of the distinct wood types they colonize.</title>
        <authorList>
            <person name="Suzuki H."/>
            <person name="MacDonald J."/>
            <person name="Syed K."/>
            <person name="Salamov A."/>
            <person name="Hori C."/>
            <person name="Aerts A."/>
            <person name="Henrissat B."/>
            <person name="Wiebenga A."/>
            <person name="vanKuyk P.A."/>
            <person name="Barry K."/>
            <person name="Lindquist E."/>
            <person name="LaButti K."/>
            <person name="Lapidus A."/>
            <person name="Lucas S."/>
            <person name="Coutinho P."/>
            <person name="Gong Y."/>
            <person name="Samejima M."/>
            <person name="Mahadevan R."/>
            <person name="Abou-Zaid M."/>
            <person name="de Vries R.P."/>
            <person name="Igarashi K."/>
            <person name="Yadav J.S."/>
            <person name="Grigoriev I.V."/>
            <person name="Master E.R."/>
        </authorList>
    </citation>
    <scope>NUCLEOTIDE SEQUENCE [LARGE SCALE GENOMIC DNA]</scope>
    <source>
        <strain evidence="3 4">HHB-10118-sp</strain>
    </source>
</reference>
<dbReference type="GeneID" id="18914286"/>
<organism evidence="3 4">
    <name type="scientific">Phanerochaete carnosa (strain HHB-10118-sp)</name>
    <name type="common">White-rot fungus</name>
    <name type="synonym">Peniophora carnosa</name>
    <dbReference type="NCBI Taxonomy" id="650164"/>
    <lineage>
        <taxon>Eukaryota</taxon>
        <taxon>Fungi</taxon>
        <taxon>Dikarya</taxon>
        <taxon>Basidiomycota</taxon>
        <taxon>Agaricomycotina</taxon>
        <taxon>Agaricomycetes</taxon>
        <taxon>Polyporales</taxon>
        <taxon>Phanerochaetaceae</taxon>
        <taxon>Phanerochaete</taxon>
    </lineage>
</organism>
<evidence type="ECO:0000313" key="3">
    <source>
        <dbReference type="EMBL" id="EKM61528.1"/>
    </source>
</evidence>
<sequence>MDESVDSMPPVPPYGKDSHFYRFRRRTGTLAVTDLSAPSWCEVQFEYGLLQKRSRKLDQRPASFATTTGKVIYVDQQAAKTMDKIAKRGASVHKALEREIHPEKIPIEVKTEEERWALRILQMIESVQSLIEIGKCREMPVFGILQGQVVVGIIDEIQRRPFKEPSSTPSSPDSEGNDRKRERPDASLPSTPSKSKSKKVRCSLSPSQPSVTAFFSPRKGAADHCRPATPVTLSPPLPQYKLHVMDTKSRNTPTLPPEEDMLPARLQLMFYHRLLSSATAKPATSAHGVGFDTVWAQLNLSPIRPFSKQFTEEAGLDDNDVKCLVDVVRMWQNTVEMLHIKGVDDTLTIIYRTQARRRKSFKGKARAQPVQDSVSGKQQGQYQLLRDIMANVAVMDPLTPQVQERLLQLGMAALKGSAVSGARADKPERKSPRVEDVPGTAEQAVLDELRSHPKMKASTSVPGAMNPGVPDATIVPEADSNPGDDIIGIKNFVVDNDFLDKYLTSILQFWYGKRPPQGVDINLTRRCSWCEYRDGCEWREMKAEEAESHRKAESENSV</sequence>
<keyword evidence="4" id="KW-1185">Reference proteome</keyword>
<feature type="region of interest" description="Disordered" evidence="2">
    <location>
        <begin position="160"/>
        <end position="208"/>
    </location>
</feature>
<proteinExistence type="inferred from homology"/>
<dbReference type="PANTHER" id="PTHR14464">
    <property type="entry name" value="EXONUCLEASE V"/>
    <property type="match status" value="1"/>
</dbReference>
<dbReference type="GO" id="GO:0005739">
    <property type="term" value="C:mitochondrion"/>
    <property type="evidence" value="ECO:0007669"/>
    <property type="project" value="TreeGrafter"/>
</dbReference>
<accession>K5WC51</accession>
<feature type="compositionally biased region" description="Basic and acidic residues" evidence="2">
    <location>
        <begin position="423"/>
        <end position="436"/>
    </location>
</feature>
<feature type="compositionally biased region" description="Low complexity" evidence="2">
    <location>
        <begin position="165"/>
        <end position="174"/>
    </location>
</feature>
<dbReference type="PANTHER" id="PTHR14464:SF4">
    <property type="entry name" value="EXONUCLEASE V"/>
    <property type="match status" value="1"/>
</dbReference>
<dbReference type="OrthoDB" id="354769at2759"/>
<protein>
    <recommendedName>
        <fullName evidence="5">Exonuclease V</fullName>
    </recommendedName>
</protein>
<evidence type="ECO:0000256" key="2">
    <source>
        <dbReference type="SAM" id="MobiDB-lite"/>
    </source>
</evidence>
<dbReference type="AlphaFoldDB" id="K5WC51"/>
<feature type="region of interest" description="Disordered" evidence="2">
    <location>
        <begin position="418"/>
        <end position="440"/>
    </location>
</feature>
<dbReference type="Pfam" id="PF09810">
    <property type="entry name" value="Exo5"/>
    <property type="match status" value="2"/>
</dbReference>
<dbReference type="Proteomes" id="UP000008370">
    <property type="component" value="Unassembled WGS sequence"/>
</dbReference>
<dbReference type="InParanoid" id="K5WC51"/>
<name>K5WC51_PHACS</name>
<dbReference type="InterPro" id="IPR019190">
    <property type="entry name" value="EXOV"/>
</dbReference>
<dbReference type="RefSeq" id="XP_007390938.1">
    <property type="nucleotide sequence ID" value="XM_007390876.1"/>
</dbReference>
<evidence type="ECO:0008006" key="5">
    <source>
        <dbReference type="Google" id="ProtNLM"/>
    </source>
</evidence>
<dbReference type="EMBL" id="JH930468">
    <property type="protein sequence ID" value="EKM61528.1"/>
    <property type="molecule type" value="Genomic_DNA"/>
</dbReference>
<evidence type="ECO:0000256" key="1">
    <source>
        <dbReference type="ARBA" id="ARBA00009797"/>
    </source>
</evidence>
<comment type="similarity">
    <text evidence="1">Belongs to the EXO5 family.</text>
</comment>
<dbReference type="GO" id="GO:0036297">
    <property type="term" value="P:interstrand cross-link repair"/>
    <property type="evidence" value="ECO:0007669"/>
    <property type="project" value="TreeGrafter"/>
</dbReference>
<dbReference type="HOGENOM" id="CLU_013225_2_0_1"/>
<gene>
    <name evidence="3" type="ORF">PHACADRAFT_248200</name>
</gene>
<dbReference type="FunCoup" id="K5WC51">
    <property type="interactions" value="220"/>
</dbReference>
<evidence type="ECO:0000313" key="4">
    <source>
        <dbReference type="Proteomes" id="UP000008370"/>
    </source>
</evidence>